<dbReference type="Proteomes" id="UP000029725">
    <property type="component" value="Unassembled WGS sequence"/>
</dbReference>
<dbReference type="GeneID" id="25258130"/>
<dbReference type="OrthoDB" id="277109at2759"/>
<evidence type="ECO:0000313" key="4">
    <source>
        <dbReference type="EMBL" id="KGG52976.1"/>
    </source>
</evidence>
<keyword evidence="3" id="KW-0539">Nucleus</keyword>
<dbReference type="VEuPathDB" id="MicrosporidiaDB:DI09_11p210"/>
<organism evidence="4 5">
    <name type="scientific">Mitosporidium daphniae</name>
    <dbReference type="NCBI Taxonomy" id="1485682"/>
    <lineage>
        <taxon>Eukaryota</taxon>
        <taxon>Fungi</taxon>
        <taxon>Fungi incertae sedis</taxon>
        <taxon>Microsporidia</taxon>
        <taxon>Mitosporidium</taxon>
    </lineage>
</organism>
<evidence type="ECO:0000313" key="5">
    <source>
        <dbReference type="Proteomes" id="UP000029725"/>
    </source>
</evidence>
<dbReference type="PANTHER" id="PTHR19411:SF0">
    <property type="entry name" value="PROTEIN BUD31 HOMOLOG"/>
    <property type="match status" value="1"/>
</dbReference>
<dbReference type="RefSeq" id="XP_013239403.1">
    <property type="nucleotide sequence ID" value="XM_013383949.1"/>
</dbReference>
<dbReference type="HOGENOM" id="CLU_087132_1_1_1"/>
<evidence type="ECO:0000256" key="3">
    <source>
        <dbReference type="ARBA" id="ARBA00023242"/>
    </source>
</evidence>
<keyword evidence="5" id="KW-1185">Reference proteome</keyword>
<evidence type="ECO:0000256" key="2">
    <source>
        <dbReference type="ARBA" id="ARBA00005287"/>
    </source>
</evidence>
<comment type="subcellular location">
    <subcellularLocation>
        <location evidence="1">Nucleus</location>
    </subcellularLocation>
</comment>
<protein>
    <submittedName>
        <fullName evidence="4">MutS protein 4</fullName>
    </submittedName>
</protein>
<proteinExistence type="inferred from homology"/>
<dbReference type="PROSITE" id="PS00997">
    <property type="entry name" value="G10_1"/>
    <property type="match status" value="1"/>
</dbReference>
<name>A0A098VZ23_9MICR</name>
<dbReference type="PRINTS" id="PR00322">
    <property type="entry name" value="G10"/>
</dbReference>
<comment type="similarity">
    <text evidence="2">Belongs to the BUD31 (G10) family.</text>
</comment>
<dbReference type="InterPro" id="IPR018230">
    <property type="entry name" value="BUD31/G10-rel_CS"/>
</dbReference>
<dbReference type="InterPro" id="IPR001748">
    <property type="entry name" value="BUD31"/>
</dbReference>
<comment type="caution">
    <text evidence="4">The sequence shown here is derived from an EMBL/GenBank/DDBJ whole genome shotgun (WGS) entry which is preliminary data.</text>
</comment>
<reference evidence="4 5" key="1">
    <citation type="submission" date="2014-04" db="EMBL/GenBank/DDBJ databases">
        <title>A new species of microsporidia sheds light on the evolution of extreme parasitism.</title>
        <authorList>
            <person name="Haag K.L."/>
            <person name="James T.Y."/>
            <person name="Larsson R."/>
            <person name="Schaer T.M."/>
            <person name="Refardt D."/>
            <person name="Pombert J.-F."/>
            <person name="Ebert D."/>
        </authorList>
    </citation>
    <scope>NUCLEOTIDE SEQUENCE [LARGE SCALE GENOMIC DNA]</scope>
    <source>
        <strain evidence="4 5">UGP3</strain>
        <tissue evidence="4">Spores</tissue>
    </source>
</reference>
<dbReference type="AlphaFoldDB" id="A0A098VZ23"/>
<dbReference type="GO" id="GO:0005681">
    <property type="term" value="C:spliceosomal complex"/>
    <property type="evidence" value="ECO:0007669"/>
    <property type="project" value="TreeGrafter"/>
</dbReference>
<dbReference type="GO" id="GO:0000398">
    <property type="term" value="P:mRNA splicing, via spliceosome"/>
    <property type="evidence" value="ECO:0007669"/>
    <property type="project" value="TreeGrafter"/>
</dbReference>
<evidence type="ECO:0000256" key="1">
    <source>
        <dbReference type="ARBA" id="ARBA00004123"/>
    </source>
</evidence>
<gene>
    <name evidence="4" type="ORF">DI09_11p210</name>
</gene>
<sequence length="144" mass="16767">MARRPGCVPPPSGWEVIEHTLDEIERNMREAEIEPHETKRIAEASWPIFRLHHLRSRYIYEMYYCQKAISEELYKYCLSEKIADAALIAKWKKQGYERLCCLRCIQPADMNYGTTCICRVPRSKIDSATRPFQCQLCGCRGCSG</sequence>
<accession>A0A098VZ23</accession>
<dbReference type="PANTHER" id="PTHR19411">
    <property type="entry name" value="PROTEIN BUD31-RELATED"/>
    <property type="match status" value="1"/>
</dbReference>
<dbReference type="EMBL" id="JMKJ01000022">
    <property type="protein sequence ID" value="KGG52976.1"/>
    <property type="molecule type" value="Genomic_DNA"/>
</dbReference>
<dbReference type="Pfam" id="PF01125">
    <property type="entry name" value="BUD31"/>
    <property type="match status" value="1"/>
</dbReference>